<evidence type="ECO:0000256" key="1">
    <source>
        <dbReference type="SAM" id="MobiDB-lite"/>
    </source>
</evidence>
<name>A0A6J5PJZ2_9CAUD</name>
<dbReference type="EMBL" id="LR796870">
    <property type="protein sequence ID" value="CAB4172119.1"/>
    <property type="molecule type" value="Genomic_DNA"/>
</dbReference>
<reference evidence="2" key="1">
    <citation type="submission" date="2020-05" db="EMBL/GenBank/DDBJ databases">
        <authorList>
            <person name="Chiriac C."/>
            <person name="Salcher M."/>
            <person name="Ghai R."/>
            <person name="Kavagutti S V."/>
        </authorList>
    </citation>
    <scope>NUCLEOTIDE SEQUENCE</scope>
</reference>
<dbReference type="EMBL" id="LR797302">
    <property type="protein sequence ID" value="CAB4199609.1"/>
    <property type="molecule type" value="Genomic_DNA"/>
</dbReference>
<evidence type="ECO:0000313" key="2">
    <source>
        <dbReference type="EMBL" id="CAB4172119.1"/>
    </source>
</evidence>
<sequence>MAGGGRQPGAGRPKGALSKVTAKAKQAAMETGLLPHEWLLQVSRGEGIKHKRWVVKYDKNGKEVSRDLVEEEIYADFPTRIDAAKAASPFYAPKLAVQTVSVTGNSDAVSETLKAIAEKLPV</sequence>
<gene>
    <name evidence="3" type="ORF">UFOVP1358_4</name>
    <name evidence="2" type="ORF">UFOVP931_46</name>
</gene>
<organism evidence="2">
    <name type="scientific">uncultured Caudovirales phage</name>
    <dbReference type="NCBI Taxonomy" id="2100421"/>
    <lineage>
        <taxon>Viruses</taxon>
        <taxon>Duplodnaviria</taxon>
        <taxon>Heunggongvirae</taxon>
        <taxon>Uroviricota</taxon>
        <taxon>Caudoviricetes</taxon>
        <taxon>Peduoviridae</taxon>
        <taxon>Maltschvirus</taxon>
        <taxon>Maltschvirus maltsch</taxon>
    </lineage>
</organism>
<proteinExistence type="predicted"/>
<accession>A0A6J5PJZ2</accession>
<evidence type="ECO:0000313" key="3">
    <source>
        <dbReference type="EMBL" id="CAB4199609.1"/>
    </source>
</evidence>
<feature type="region of interest" description="Disordered" evidence="1">
    <location>
        <begin position="1"/>
        <end position="20"/>
    </location>
</feature>
<protein>
    <submittedName>
        <fullName evidence="2">Uncharacterized protein</fullName>
    </submittedName>
</protein>